<name>A0A2N5N3G1_9BACL</name>
<proteinExistence type="predicted"/>
<evidence type="ECO:0000313" key="1">
    <source>
        <dbReference type="EMBL" id="PLT44850.1"/>
    </source>
</evidence>
<evidence type="ECO:0000313" key="2">
    <source>
        <dbReference type="Proteomes" id="UP000234789"/>
    </source>
</evidence>
<dbReference type="EMBL" id="NFEZ01000004">
    <property type="protein sequence ID" value="PLT44850.1"/>
    <property type="molecule type" value="Genomic_DNA"/>
</dbReference>
<sequence length="44" mass="4889">MYSSETEGIRPPREPLPLLHESAFASRFHFDAASPAILNPIPQP</sequence>
<gene>
    <name evidence="1" type="ORF">B8V81_3281</name>
</gene>
<dbReference type="AlphaFoldDB" id="A0A2N5N3G1"/>
<comment type="caution">
    <text evidence="1">The sequence shown here is derived from an EMBL/GenBank/DDBJ whole genome shotgun (WGS) entry which is preliminary data.</text>
</comment>
<accession>A0A2N5N3G1</accession>
<protein>
    <submittedName>
        <fullName evidence="1">Uncharacterized protein</fullName>
    </submittedName>
</protein>
<keyword evidence="2" id="KW-1185">Reference proteome</keyword>
<organism evidence="1 2">
    <name type="scientific">Paenibacillus pasadenensis</name>
    <dbReference type="NCBI Taxonomy" id="217090"/>
    <lineage>
        <taxon>Bacteria</taxon>
        <taxon>Bacillati</taxon>
        <taxon>Bacillota</taxon>
        <taxon>Bacilli</taxon>
        <taxon>Bacillales</taxon>
        <taxon>Paenibacillaceae</taxon>
        <taxon>Paenibacillus</taxon>
    </lineage>
</organism>
<dbReference type="Proteomes" id="UP000234789">
    <property type="component" value="Unassembled WGS sequence"/>
</dbReference>
<reference evidence="1 2" key="1">
    <citation type="submission" date="2017-05" db="EMBL/GenBank/DDBJ databases">
        <title>Functional genome analysis of Paenibacillus pasadenensis strain R16: insights on endophytic life style and antifungal activity.</title>
        <authorList>
            <person name="Passera A."/>
            <person name="Marcolungo L."/>
            <person name="Casati P."/>
            <person name="Brasca M."/>
            <person name="Quaglino F."/>
            <person name="Delledonne M."/>
        </authorList>
    </citation>
    <scope>NUCLEOTIDE SEQUENCE [LARGE SCALE GENOMIC DNA]</scope>
    <source>
        <strain evidence="1 2">R16</strain>
    </source>
</reference>